<dbReference type="VEuPathDB" id="FungiDB:MAPG_03058"/>
<sequence length="229" mass="23963">RRGDLWGRAEGASSPAVSGRTRAPPTPAPPPPPTENAPAAGVGGSGGTTPTAPRRRSARLSAAAAASSVGGRAAAPAPVTLPPYNPFAAKARERSAGGTVTLNVGRDLVDSALESPFDYLRDGLGVAAARRRSEQLRKLHLGAVEAEGDIEEVEEEEGAGDGPAPAVVAETKTRRGATKRALDAEESPDDNKEDEEEEDNEDNTKKAEPRPKRQAKEETVAAERPKRRK</sequence>
<feature type="region of interest" description="Disordered" evidence="1">
    <location>
        <begin position="144"/>
        <end position="229"/>
    </location>
</feature>
<evidence type="ECO:0000313" key="2">
    <source>
        <dbReference type="EMBL" id="KLU84010.1"/>
    </source>
</evidence>
<proteinExistence type="predicted"/>
<accession>A0A0H2TIX9</accession>
<protein>
    <submittedName>
        <fullName evidence="2">Uncharacterized protein</fullName>
    </submittedName>
</protein>
<reference evidence="2" key="2">
    <citation type="submission" date="2011-03" db="EMBL/GenBank/DDBJ databases">
        <title>Annotation of Magnaporthe poae ATCC 64411.</title>
        <authorList>
            <person name="Ma L.-J."/>
            <person name="Dead R."/>
            <person name="Young S.K."/>
            <person name="Zeng Q."/>
            <person name="Gargeya S."/>
            <person name="Fitzgerald M."/>
            <person name="Haas B."/>
            <person name="Abouelleil A."/>
            <person name="Alvarado L."/>
            <person name="Arachchi H.M."/>
            <person name="Berlin A."/>
            <person name="Brown A."/>
            <person name="Chapman S.B."/>
            <person name="Chen Z."/>
            <person name="Dunbar C."/>
            <person name="Freedman E."/>
            <person name="Gearin G."/>
            <person name="Gellesch M."/>
            <person name="Goldberg J."/>
            <person name="Griggs A."/>
            <person name="Gujja S."/>
            <person name="Heiman D."/>
            <person name="Howarth C."/>
            <person name="Larson L."/>
            <person name="Lui A."/>
            <person name="MacDonald P.J.P."/>
            <person name="Mehta T."/>
            <person name="Montmayeur A."/>
            <person name="Murphy C."/>
            <person name="Neiman D."/>
            <person name="Pearson M."/>
            <person name="Priest M."/>
            <person name="Roberts A."/>
            <person name="Saif S."/>
            <person name="Shea T."/>
            <person name="Shenoy N."/>
            <person name="Sisk P."/>
            <person name="Stolte C."/>
            <person name="Sykes S."/>
            <person name="Yandava C."/>
            <person name="Wortman J."/>
            <person name="Nusbaum C."/>
            <person name="Birren B."/>
        </authorList>
    </citation>
    <scope>NUCLEOTIDE SEQUENCE</scope>
    <source>
        <strain evidence="2">ATCC 64411</strain>
    </source>
</reference>
<dbReference type="AlphaFoldDB" id="A0A0H2TIX9"/>
<feature type="compositionally biased region" description="Basic and acidic residues" evidence="1">
    <location>
        <begin position="202"/>
        <end position="229"/>
    </location>
</feature>
<feature type="compositionally biased region" description="Pro residues" evidence="1">
    <location>
        <begin position="24"/>
        <end position="35"/>
    </location>
</feature>
<dbReference type="EMBL" id="GL876967">
    <property type="protein sequence ID" value="KLU84010.1"/>
    <property type="molecule type" value="Genomic_DNA"/>
</dbReference>
<feature type="compositionally biased region" description="Low complexity" evidence="1">
    <location>
        <begin position="59"/>
        <end position="78"/>
    </location>
</feature>
<name>A0A0H2TIX9_MAGP6</name>
<evidence type="ECO:0000256" key="1">
    <source>
        <dbReference type="SAM" id="MobiDB-lite"/>
    </source>
</evidence>
<feature type="region of interest" description="Disordered" evidence="1">
    <location>
        <begin position="1"/>
        <end position="82"/>
    </location>
</feature>
<reference evidence="2" key="1">
    <citation type="submission" date="2010-05" db="EMBL/GenBank/DDBJ databases">
        <title>The Genome Sequence of Magnaporthe poae strain ATCC 64411.</title>
        <authorList>
            <consortium name="The Broad Institute Genome Sequencing Platform"/>
            <consortium name="Broad Institute Genome Sequencing Center for Infectious Disease"/>
            <person name="Ma L.-J."/>
            <person name="Dead R."/>
            <person name="Young S."/>
            <person name="Zeng Q."/>
            <person name="Koehrsen M."/>
            <person name="Alvarado L."/>
            <person name="Berlin A."/>
            <person name="Chapman S.B."/>
            <person name="Chen Z."/>
            <person name="Freedman E."/>
            <person name="Gellesch M."/>
            <person name="Goldberg J."/>
            <person name="Griggs A."/>
            <person name="Gujja S."/>
            <person name="Heilman E.R."/>
            <person name="Heiman D."/>
            <person name="Hepburn T."/>
            <person name="Howarth C."/>
            <person name="Jen D."/>
            <person name="Larson L."/>
            <person name="Mehta T."/>
            <person name="Neiman D."/>
            <person name="Pearson M."/>
            <person name="Roberts A."/>
            <person name="Saif S."/>
            <person name="Shea T."/>
            <person name="Shenoy N."/>
            <person name="Sisk P."/>
            <person name="Stolte C."/>
            <person name="Sykes S."/>
            <person name="Walk T."/>
            <person name="White J."/>
            <person name="Yandava C."/>
            <person name="Haas B."/>
            <person name="Nusbaum C."/>
            <person name="Birren B."/>
        </authorList>
    </citation>
    <scope>NUCLEOTIDE SEQUENCE</scope>
    <source>
        <strain evidence="2">ATCC 64411</strain>
    </source>
</reference>
<feature type="non-terminal residue" evidence="2">
    <location>
        <position position="1"/>
    </location>
</feature>
<feature type="compositionally biased region" description="Acidic residues" evidence="1">
    <location>
        <begin position="146"/>
        <end position="159"/>
    </location>
</feature>
<gene>
    <name evidence="2" type="ORF">MAPG_03058</name>
</gene>
<feature type="compositionally biased region" description="Acidic residues" evidence="1">
    <location>
        <begin position="184"/>
        <end position="201"/>
    </location>
</feature>
<organism evidence="2">
    <name type="scientific">Magnaporthiopsis poae (strain ATCC 64411 / 73-15)</name>
    <name type="common">Kentucky bluegrass fungus</name>
    <name type="synonym">Magnaporthe poae</name>
    <dbReference type="NCBI Taxonomy" id="644358"/>
    <lineage>
        <taxon>Eukaryota</taxon>
        <taxon>Fungi</taxon>
        <taxon>Dikarya</taxon>
        <taxon>Ascomycota</taxon>
        <taxon>Pezizomycotina</taxon>
        <taxon>Sordariomycetes</taxon>
        <taxon>Sordariomycetidae</taxon>
        <taxon>Magnaporthales</taxon>
        <taxon>Magnaporthaceae</taxon>
        <taxon>Magnaporthiopsis</taxon>
    </lineage>
</organism>